<dbReference type="EMBL" id="MU004192">
    <property type="protein sequence ID" value="KAF2493634.1"/>
    <property type="molecule type" value="Genomic_DNA"/>
</dbReference>
<accession>A0A6A6QNC5</accession>
<dbReference type="SUPFAM" id="SSF53720">
    <property type="entry name" value="ALDH-like"/>
    <property type="match status" value="1"/>
</dbReference>
<reference evidence="8" key="1">
    <citation type="journal article" date="2020" name="Stud. Mycol.">
        <title>101 Dothideomycetes genomes: a test case for predicting lifestyles and emergence of pathogens.</title>
        <authorList>
            <person name="Haridas S."/>
            <person name="Albert R."/>
            <person name="Binder M."/>
            <person name="Bloem J."/>
            <person name="Labutti K."/>
            <person name="Salamov A."/>
            <person name="Andreopoulos B."/>
            <person name="Baker S."/>
            <person name="Barry K."/>
            <person name="Bills G."/>
            <person name="Bluhm B."/>
            <person name="Cannon C."/>
            <person name="Castanera R."/>
            <person name="Culley D."/>
            <person name="Daum C."/>
            <person name="Ezra D."/>
            <person name="Gonzalez J."/>
            <person name="Henrissat B."/>
            <person name="Kuo A."/>
            <person name="Liang C."/>
            <person name="Lipzen A."/>
            <person name="Lutzoni F."/>
            <person name="Magnuson J."/>
            <person name="Mondo S."/>
            <person name="Nolan M."/>
            <person name="Ohm R."/>
            <person name="Pangilinan J."/>
            <person name="Park H.-J."/>
            <person name="Ramirez L."/>
            <person name="Alfaro M."/>
            <person name="Sun H."/>
            <person name="Tritt A."/>
            <person name="Yoshinaga Y."/>
            <person name="Zwiers L.-H."/>
            <person name="Turgeon B."/>
            <person name="Goodwin S."/>
            <person name="Spatafora J."/>
            <person name="Crous P."/>
            <person name="Grigoriev I."/>
        </authorList>
    </citation>
    <scope>NUCLEOTIDE SEQUENCE</scope>
    <source>
        <strain evidence="8">CBS 269.34</strain>
    </source>
</reference>
<evidence type="ECO:0000313" key="9">
    <source>
        <dbReference type="Proteomes" id="UP000799750"/>
    </source>
</evidence>
<evidence type="ECO:0000256" key="6">
    <source>
        <dbReference type="RuleBase" id="RU003345"/>
    </source>
</evidence>
<dbReference type="InterPro" id="IPR029510">
    <property type="entry name" value="Ald_DH_CS_GLU"/>
</dbReference>
<dbReference type="OrthoDB" id="310895at2759"/>
<feature type="domain" description="Aldehyde dehydrogenase" evidence="7">
    <location>
        <begin position="25"/>
        <end position="471"/>
    </location>
</feature>
<gene>
    <name evidence="8" type="ORF">BU16DRAFT_465307</name>
</gene>
<keyword evidence="2 6" id="KW-0560">Oxidoreductase</keyword>
<evidence type="ECO:0000256" key="4">
    <source>
        <dbReference type="ARBA" id="ARBA00049194"/>
    </source>
</evidence>
<dbReference type="FunFam" id="3.40.605.10:FF:000007">
    <property type="entry name" value="NAD/NADP-dependent betaine aldehyde dehydrogenase"/>
    <property type="match status" value="1"/>
</dbReference>
<dbReference type="InterPro" id="IPR016160">
    <property type="entry name" value="Ald_DH_CS_CYS"/>
</dbReference>
<dbReference type="PROSITE" id="PS00687">
    <property type="entry name" value="ALDEHYDE_DEHYDR_GLU"/>
    <property type="match status" value="1"/>
</dbReference>
<evidence type="ECO:0000313" key="8">
    <source>
        <dbReference type="EMBL" id="KAF2493634.1"/>
    </source>
</evidence>
<sequence>MAPARTTDVDFTQFYNIVNGEKRSSKEFLHGFNPSTQQDLWDVPIASPEDIEETIQAAKTAFKSWSKTAMDERSVLLKKYAEAIKPYLGDLGDLVMKEIGKPVRFAHHEAQYAYSELIKSANLRLEDETVQGEDREYVLRYQPLGVVAAICPWNYPLGQATMKFLPGLMAGNTVIVKPSPFSPYSALKLVEIAQGILPPGVLSVLNGNDSLGPLLTTHPGIAKISFAGSVATGKKIAESAAKTLKRVTLELGGNDATIVCKDVDIEKAAPQVILGAFFNTGQVCAGTKRIYIHEDIYPQFLEAIAKAARSFKVGASDAEGVTIGPVQNEMQYNKVKSIFDDAKTHGYKTIGNGAVIDKKGFFFEPTIVDQPPANSRIVTEEQFGPIVPSMPWSTEEEVIELANDSEMGLGASVWSNDLEQATRIAKQLDVGSVHINSMEKVSIKIPFGGHKESGIGVEGGPGAIKTYCDLQVLHYYKAGDAQVH</sequence>
<evidence type="ECO:0000259" key="7">
    <source>
        <dbReference type="Pfam" id="PF00171"/>
    </source>
</evidence>
<protein>
    <recommendedName>
        <fullName evidence="3">aldehyde dehydrogenase (NAD(+))</fullName>
        <ecNumber evidence="3">1.2.1.3</ecNumber>
    </recommendedName>
</protein>
<organism evidence="8 9">
    <name type="scientific">Lophium mytilinum</name>
    <dbReference type="NCBI Taxonomy" id="390894"/>
    <lineage>
        <taxon>Eukaryota</taxon>
        <taxon>Fungi</taxon>
        <taxon>Dikarya</taxon>
        <taxon>Ascomycota</taxon>
        <taxon>Pezizomycotina</taxon>
        <taxon>Dothideomycetes</taxon>
        <taxon>Pleosporomycetidae</taxon>
        <taxon>Mytilinidiales</taxon>
        <taxon>Mytilinidiaceae</taxon>
        <taxon>Lophium</taxon>
    </lineage>
</organism>
<evidence type="ECO:0000256" key="3">
    <source>
        <dbReference type="ARBA" id="ARBA00024226"/>
    </source>
</evidence>
<dbReference type="Pfam" id="PF00171">
    <property type="entry name" value="Aldedh"/>
    <property type="match status" value="1"/>
</dbReference>
<feature type="active site" evidence="5">
    <location>
        <position position="250"/>
    </location>
</feature>
<dbReference type="Gene3D" id="3.40.309.10">
    <property type="entry name" value="Aldehyde Dehydrogenase, Chain A, domain 2"/>
    <property type="match status" value="1"/>
</dbReference>
<evidence type="ECO:0000256" key="2">
    <source>
        <dbReference type="ARBA" id="ARBA00023002"/>
    </source>
</evidence>
<dbReference type="InterPro" id="IPR016162">
    <property type="entry name" value="Ald_DH_N"/>
</dbReference>
<dbReference type="EC" id="1.2.1.3" evidence="3"/>
<dbReference type="PROSITE" id="PS00070">
    <property type="entry name" value="ALDEHYDE_DEHYDR_CYS"/>
    <property type="match status" value="1"/>
</dbReference>
<dbReference type="InterPro" id="IPR016161">
    <property type="entry name" value="Ald_DH/histidinol_DH"/>
</dbReference>
<name>A0A6A6QNC5_9PEZI</name>
<dbReference type="InterPro" id="IPR015590">
    <property type="entry name" value="Aldehyde_DH_dom"/>
</dbReference>
<dbReference type="PANTHER" id="PTHR11699">
    <property type="entry name" value="ALDEHYDE DEHYDROGENASE-RELATED"/>
    <property type="match status" value="1"/>
</dbReference>
<comment type="catalytic activity">
    <reaction evidence="4">
        <text>an aldehyde + NAD(+) + H2O = a carboxylate + NADH + 2 H(+)</text>
        <dbReference type="Rhea" id="RHEA:16185"/>
        <dbReference type="ChEBI" id="CHEBI:15377"/>
        <dbReference type="ChEBI" id="CHEBI:15378"/>
        <dbReference type="ChEBI" id="CHEBI:17478"/>
        <dbReference type="ChEBI" id="CHEBI:29067"/>
        <dbReference type="ChEBI" id="CHEBI:57540"/>
        <dbReference type="ChEBI" id="CHEBI:57945"/>
        <dbReference type="EC" id="1.2.1.3"/>
    </reaction>
</comment>
<dbReference type="InterPro" id="IPR016163">
    <property type="entry name" value="Ald_DH_C"/>
</dbReference>
<comment type="similarity">
    <text evidence="1 6">Belongs to the aldehyde dehydrogenase family.</text>
</comment>
<dbReference type="CDD" id="cd07106">
    <property type="entry name" value="ALDH_AldA-AAD23400"/>
    <property type="match status" value="1"/>
</dbReference>
<dbReference type="Gene3D" id="3.40.605.10">
    <property type="entry name" value="Aldehyde Dehydrogenase, Chain A, domain 1"/>
    <property type="match status" value="1"/>
</dbReference>
<evidence type="ECO:0000256" key="1">
    <source>
        <dbReference type="ARBA" id="ARBA00009986"/>
    </source>
</evidence>
<dbReference type="FunFam" id="3.40.309.10:FF:000009">
    <property type="entry name" value="Aldehyde dehydrogenase A"/>
    <property type="match status" value="1"/>
</dbReference>
<proteinExistence type="inferred from homology"/>
<keyword evidence="9" id="KW-1185">Reference proteome</keyword>
<dbReference type="Proteomes" id="UP000799750">
    <property type="component" value="Unassembled WGS sequence"/>
</dbReference>
<dbReference type="AlphaFoldDB" id="A0A6A6QNC5"/>
<evidence type="ECO:0000256" key="5">
    <source>
        <dbReference type="PROSITE-ProRule" id="PRU10007"/>
    </source>
</evidence>
<dbReference type="GO" id="GO:0004029">
    <property type="term" value="F:aldehyde dehydrogenase (NAD+) activity"/>
    <property type="evidence" value="ECO:0007669"/>
    <property type="project" value="UniProtKB-EC"/>
</dbReference>
<dbReference type="InterPro" id="IPR044086">
    <property type="entry name" value="LUC3-like"/>
</dbReference>